<evidence type="ECO:0000313" key="2">
    <source>
        <dbReference type="Proteomes" id="UP000886998"/>
    </source>
</evidence>
<sequence>MHGWRCRSQSLLPTKRTPRYMFGLLQRQCHSVGLSTLHLPDHIKGKRFPEYPKLPGAPEQFLVSMVHSRWAVLKWSPP</sequence>
<name>A0A8X6M784_9ARAC</name>
<dbReference type="EMBL" id="BMAV01024245">
    <property type="protein sequence ID" value="GFS31426.1"/>
    <property type="molecule type" value="Genomic_DNA"/>
</dbReference>
<keyword evidence="2" id="KW-1185">Reference proteome</keyword>
<proteinExistence type="predicted"/>
<evidence type="ECO:0000313" key="1">
    <source>
        <dbReference type="EMBL" id="GFS31426.1"/>
    </source>
</evidence>
<gene>
    <name evidence="1" type="ORF">TNIN_12081</name>
</gene>
<reference evidence="1" key="1">
    <citation type="submission" date="2020-08" db="EMBL/GenBank/DDBJ databases">
        <title>Multicomponent nature underlies the extraordinary mechanical properties of spider dragline silk.</title>
        <authorList>
            <person name="Kono N."/>
            <person name="Nakamura H."/>
            <person name="Mori M."/>
            <person name="Yoshida Y."/>
            <person name="Ohtoshi R."/>
            <person name="Malay A.D."/>
            <person name="Moran D.A.P."/>
            <person name="Tomita M."/>
            <person name="Numata K."/>
            <person name="Arakawa K."/>
        </authorList>
    </citation>
    <scope>NUCLEOTIDE SEQUENCE</scope>
</reference>
<dbReference type="AlphaFoldDB" id="A0A8X6M784"/>
<dbReference type="Proteomes" id="UP000886998">
    <property type="component" value="Unassembled WGS sequence"/>
</dbReference>
<comment type="caution">
    <text evidence="1">The sequence shown here is derived from an EMBL/GenBank/DDBJ whole genome shotgun (WGS) entry which is preliminary data.</text>
</comment>
<accession>A0A8X6M784</accession>
<organism evidence="1 2">
    <name type="scientific">Trichonephila inaurata madagascariensis</name>
    <dbReference type="NCBI Taxonomy" id="2747483"/>
    <lineage>
        <taxon>Eukaryota</taxon>
        <taxon>Metazoa</taxon>
        <taxon>Ecdysozoa</taxon>
        <taxon>Arthropoda</taxon>
        <taxon>Chelicerata</taxon>
        <taxon>Arachnida</taxon>
        <taxon>Araneae</taxon>
        <taxon>Araneomorphae</taxon>
        <taxon>Entelegynae</taxon>
        <taxon>Araneoidea</taxon>
        <taxon>Nephilidae</taxon>
        <taxon>Trichonephila</taxon>
        <taxon>Trichonephila inaurata</taxon>
    </lineage>
</organism>
<feature type="non-terminal residue" evidence="1">
    <location>
        <position position="78"/>
    </location>
</feature>
<protein>
    <submittedName>
        <fullName evidence="1">Uncharacterized protein</fullName>
    </submittedName>
</protein>